<gene>
    <name evidence="1" type="ORF">CSHISOI_09661</name>
</gene>
<dbReference type="AlphaFoldDB" id="A0A5Q4BFQ4"/>
<accession>A0A5Q4BFQ4</accession>
<reference evidence="1 2" key="1">
    <citation type="journal article" date="2019" name="Sci. Rep.">
        <title>Colletotrichum shisoi sp. nov., an anthracnose pathogen of Perilla frutescens in Japan: molecular phylogenetic, morphological and genomic evidence.</title>
        <authorList>
            <person name="Gan P."/>
            <person name="Tsushima A."/>
            <person name="Hiroyama R."/>
            <person name="Narusaka M."/>
            <person name="Takano Y."/>
            <person name="Narusaka Y."/>
            <person name="Kawaradani M."/>
            <person name="Damm U."/>
            <person name="Shirasu K."/>
        </authorList>
    </citation>
    <scope>NUCLEOTIDE SEQUENCE [LARGE SCALE GENOMIC DNA]</scope>
    <source>
        <strain evidence="1 2">PG-2018a</strain>
    </source>
</reference>
<sequence>MDCFKALIWAYVTVARIKARSPDDENSLDWEARLLTPVNWRGRAFHHETMNFFGNTTAYPVTRVPLKEVMGAAEDLDLLAHLASSINAMVEAVDEDFVATQTALMYACPDLRYLCTNICLEHPTGFGVDSWRTVGVDLAWDIPGVSTTMADVVRPVDATTREGTALILPNTDLGPNYHVSLSLQPQAMDILCNDQRWMQWFYGVIR</sequence>
<proteinExistence type="predicted"/>
<protein>
    <submittedName>
        <fullName evidence="1">Uncharacterized protein</fullName>
    </submittedName>
</protein>
<keyword evidence="2" id="KW-1185">Reference proteome</keyword>
<name>A0A5Q4BFQ4_9PEZI</name>
<organism evidence="1 2">
    <name type="scientific">Colletotrichum shisoi</name>
    <dbReference type="NCBI Taxonomy" id="2078593"/>
    <lineage>
        <taxon>Eukaryota</taxon>
        <taxon>Fungi</taxon>
        <taxon>Dikarya</taxon>
        <taxon>Ascomycota</taxon>
        <taxon>Pezizomycotina</taxon>
        <taxon>Sordariomycetes</taxon>
        <taxon>Hypocreomycetidae</taxon>
        <taxon>Glomerellales</taxon>
        <taxon>Glomerellaceae</taxon>
        <taxon>Colletotrichum</taxon>
        <taxon>Colletotrichum destructivum species complex</taxon>
    </lineage>
</organism>
<evidence type="ECO:0000313" key="2">
    <source>
        <dbReference type="Proteomes" id="UP000326340"/>
    </source>
</evidence>
<dbReference type="Proteomes" id="UP000326340">
    <property type="component" value="Unassembled WGS sequence"/>
</dbReference>
<comment type="caution">
    <text evidence="1">The sequence shown here is derived from an EMBL/GenBank/DDBJ whole genome shotgun (WGS) entry which is preliminary data.</text>
</comment>
<dbReference type="InterPro" id="IPR023213">
    <property type="entry name" value="CAT-like_dom_sf"/>
</dbReference>
<dbReference type="OrthoDB" id="1862401at2759"/>
<evidence type="ECO:0000313" key="1">
    <source>
        <dbReference type="EMBL" id="TQN65748.1"/>
    </source>
</evidence>
<dbReference type="EMBL" id="PUHP01001472">
    <property type="protein sequence ID" value="TQN65748.1"/>
    <property type="molecule type" value="Genomic_DNA"/>
</dbReference>
<dbReference type="Gene3D" id="3.30.559.10">
    <property type="entry name" value="Chloramphenicol acetyltransferase-like domain"/>
    <property type="match status" value="1"/>
</dbReference>